<organism evidence="2 3">
    <name type="scientific">Mycobacterium xenopi</name>
    <dbReference type="NCBI Taxonomy" id="1789"/>
    <lineage>
        <taxon>Bacteria</taxon>
        <taxon>Bacillati</taxon>
        <taxon>Actinomycetota</taxon>
        <taxon>Actinomycetes</taxon>
        <taxon>Mycobacteriales</taxon>
        <taxon>Mycobacteriaceae</taxon>
        <taxon>Mycobacterium</taxon>
    </lineage>
</organism>
<dbReference type="RefSeq" id="WP_232061744.1">
    <property type="nucleotide sequence ID" value="NZ_AP022314.1"/>
</dbReference>
<dbReference type="KEGG" id="mxe:MYXE_10410"/>
<accession>A0AAD1GY40</accession>
<dbReference type="AlphaFoldDB" id="A0AAD1GY40"/>
<gene>
    <name evidence="2" type="ORF">MYXE_10410</name>
</gene>
<reference evidence="2 3" key="1">
    <citation type="submission" date="2019-12" db="EMBL/GenBank/DDBJ databases">
        <title>Complete genome sequence of Mycolicibacterium xenopi str. JCM15661T.</title>
        <authorList>
            <person name="Yoshida M."/>
            <person name="Fukano H."/>
            <person name="Asakura T."/>
            <person name="Hoshino Y."/>
        </authorList>
    </citation>
    <scope>NUCLEOTIDE SEQUENCE [LARGE SCALE GENOMIC DNA]</scope>
    <source>
        <strain evidence="2 3">JCM 15661T</strain>
    </source>
</reference>
<dbReference type="EMBL" id="AP022314">
    <property type="protein sequence ID" value="BBU21252.1"/>
    <property type="molecule type" value="Genomic_DNA"/>
</dbReference>
<keyword evidence="1" id="KW-0732">Signal</keyword>
<evidence type="ECO:0000313" key="3">
    <source>
        <dbReference type="Proteomes" id="UP000464624"/>
    </source>
</evidence>
<evidence type="ECO:0008006" key="4">
    <source>
        <dbReference type="Google" id="ProtNLM"/>
    </source>
</evidence>
<evidence type="ECO:0000313" key="2">
    <source>
        <dbReference type="EMBL" id="BBU21252.1"/>
    </source>
</evidence>
<evidence type="ECO:0000256" key="1">
    <source>
        <dbReference type="SAM" id="SignalP"/>
    </source>
</evidence>
<name>A0AAD1GY40_MYCXE</name>
<sequence length="169" mass="17893">MRADARPAFPKWMTSSLSHRCVRGISAAVAAMPFLAATMLLPPPAVADSADTLRAAVDSVRSASCAPLRPDPLVESTAEDVNRSTAAWLDHAGRVAPVDDPLPLLKDRGFGGKKARLVQGAGRTSTDAIKGLLLEGYLDIPDCSYTEYGVSLIRNRTTNYVLAAMVLAA</sequence>
<feature type="signal peptide" evidence="1">
    <location>
        <begin position="1"/>
        <end position="47"/>
    </location>
</feature>
<dbReference type="Proteomes" id="UP000464624">
    <property type="component" value="Chromosome"/>
</dbReference>
<feature type="chain" id="PRO_5042129021" description="CAP domain-containing protein" evidence="1">
    <location>
        <begin position="48"/>
        <end position="169"/>
    </location>
</feature>
<proteinExistence type="predicted"/>
<protein>
    <recommendedName>
        <fullName evidence="4">CAP domain-containing protein</fullName>
    </recommendedName>
</protein>